<dbReference type="RefSeq" id="WP_213668249.1">
    <property type="nucleotide sequence ID" value="NZ_JAHCDA010000001.1"/>
</dbReference>
<dbReference type="SUPFAM" id="SSF53474">
    <property type="entry name" value="alpha/beta-Hydrolases"/>
    <property type="match status" value="1"/>
</dbReference>
<accession>A0ABS5Q832</accession>
<dbReference type="InterPro" id="IPR022742">
    <property type="entry name" value="Hydrolase_4"/>
</dbReference>
<reference evidence="3 4" key="1">
    <citation type="submission" date="2021-05" db="EMBL/GenBank/DDBJ databases">
        <title>Roseococcus sp. XZZS9, whole genome shotgun sequencing project.</title>
        <authorList>
            <person name="Zhao G."/>
            <person name="Shen L."/>
        </authorList>
    </citation>
    <scope>NUCLEOTIDE SEQUENCE [LARGE SCALE GENOMIC DNA]</scope>
    <source>
        <strain evidence="3 4">XZZS9</strain>
    </source>
</reference>
<dbReference type="Gene3D" id="3.40.50.1820">
    <property type="entry name" value="alpha/beta hydrolase"/>
    <property type="match status" value="1"/>
</dbReference>
<feature type="domain" description="Serine aminopeptidase S33" evidence="2">
    <location>
        <begin position="87"/>
        <end position="317"/>
    </location>
</feature>
<evidence type="ECO:0000313" key="3">
    <source>
        <dbReference type="EMBL" id="MBS7809558.1"/>
    </source>
</evidence>
<feature type="chain" id="PRO_5045639293" evidence="1">
    <location>
        <begin position="19"/>
        <end position="355"/>
    </location>
</feature>
<gene>
    <name evidence="3" type="ORF">KHU32_01325</name>
</gene>
<evidence type="ECO:0000256" key="1">
    <source>
        <dbReference type="SAM" id="SignalP"/>
    </source>
</evidence>
<organism evidence="3 4">
    <name type="scientific">Roseococcus pinisoli</name>
    <dbReference type="NCBI Taxonomy" id="2835040"/>
    <lineage>
        <taxon>Bacteria</taxon>
        <taxon>Pseudomonadati</taxon>
        <taxon>Pseudomonadota</taxon>
        <taxon>Alphaproteobacteria</taxon>
        <taxon>Acetobacterales</taxon>
        <taxon>Roseomonadaceae</taxon>
        <taxon>Roseococcus</taxon>
    </lineage>
</organism>
<dbReference type="Proteomes" id="UP000766336">
    <property type="component" value="Unassembled WGS sequence"/>
</dbReference>
<dbReference type="InterPro" id="IPR000073">
    <property type="entry name" value="AB_hydrolase_1"/>
</dbReference>
<comment type="caution">
    <text evidence="3">The sequence shown here is derived from an EMBL/GenBank/DDBJ whole genome shotgun (WGS) entry which is preliminary data.</text>
</comment>
<keyword evidence="4" id="KW-1185">Reference proteome</keyword>
<dbReference type="PANTHER" id="PTHR11614">
    <property type="entry name" value="PHOSPHOLIPASE-RELATED"/>
    <property type="match status" value="1"/>
</dbReference>
<sequence length="355" mass="37768">MKLLASLLLAGLSLGACAPVMVPAGPVIREAGIEPFVAPPLPWTLRPAYAFAPSPPEPQPSGPRPESMLVMPDGARLPLRVWRPEGAPRFVVVAMHGLGDHGGNFLAEGGPLLAAGGAVVYAYDQRGFGWTSPRGYWPGVDTLVSDARESIRLLRARHPGLPVFLLGESMGGAIALATSPRDVDGVILSSPAIWGGPYLSALLRSPLWVASRVLGPLALPASAAGITASDNEAALRRFARDPLTLREIRFDMLKGIVDLMDAAVAHLRSCCGEVPVLFMEGGKDQVVPAHIARRALRDAQAPRVAFYPEGWHLLLRDEIRADIARDILAFMSNPRATLPAEEAGRAWIAATPADP</sequence>
<feature type="signal peptide" evidence="1">
    <location>
        <begin position="1"/>
        <end position="18"/>
    </location>
</feature>
<dbReference type="PROSITE" id="PS51257">
    <property type="entry name" value="PROKAR_LIPOPROTEIN"/>
    <property type="match status" value="1"/>
</dbReference>
<name>A0ABS5Q832_9PROT</name>
<keyword evidence="1" id="KW-0732">Signal</keyword>
<dbReference type="InterPro" id="IPR029058">
    <property type="entry name" value="AB_hydrolase_fold"/>
</dbReference>
<dbReference type="EMBL" id="JAHCDA010000001">
    <property type="protein sequence ID" value="MBS7809558.1"/>
    <property type="molecule type" value="Genomic_DNA"/>
</dbReference>
<dbReference type="Pfam" id="PF12146">
    <property type="entry name" value="Hydrolase_4"/>
    <property type="match status" value="1"/>
</dbReference>
<dbReference type="PRINTS" id="PR00111">
    <property type="entry name" value="ABHYDROLASE"/>
</dbReference>
<proteinExistence type="predicted"/>
<dbReference type="InterPro" id="IPR051044">
    <property type="entry name" value="MAG_DAG_Lipase"/>
</dbReference>
<protein>
    <submittedName>
        <fullName evidence="3">Lysophospholipase</fullName>
    </submittedName>
</protein>
<evidence type="ECO:0000313" key="4">
    <source>
        <dbReference type="Proteomes" id="UP000766336"/>
    </source>
</evidence>
<evidence type="ECO:0000259" key="2">
    <source>
        <dbReference type="Pfam" id="PF12146"/>
    </source>
</evidence>